<dbReference type="RefSeq" id="XP_073913058.1">
    <property type="nucleotide sequence ID" value="XM_074056957.1"/>
</dbReference>
<keyword evidence="1" id="KW-1185">Reference proteome</keyword>
<name>A0AC58L7C4_CASCN</name>
<sequence>MTVDFIWEEWRDLDHAQRTLYREVMLETYSSLVSLGKCVTKPELIFKLEQGAELWIGEEPPSQSPPDVQKVDIIRDQWGKSRQIFVASWNHYEQHTN</sequence>
<protein>
    <submittedName>
        <fullName evidence="2">Zinc finger protein 39-like</fullName>
    </submittedName>
</protein>
<accession>A0AC58L7C4</accession>
<gene>
    <name evidence="2" type="primary">LOC109686427</name>
</gene>
<proteinExistence type="predicted"/>
<organism evidence="1 2">
    <name type="scientific">Castor canadensis</name>
    <name type="common">American beaver</name>
    <dbReference type="NCBI Taxonomy" id="51338"/>
    <lineage>
        <taxon>Eukaryota</taxon>
        <taxon>Metazoa</taxon>
        <taxon>Chordata</taxon>
        <taxon>Craniata</taxon>
        <taxon>Vertebrata</taxon>
        <taxon>Euteleostomi</taxon>
        <taxon>Mammalia</taxon>
        <taxon>Eutheria</taxon>
        <taxon>Euarchontoglires</taxon>
        <taxon>Glires</taxon>
        <taxon>Rodentia</taxon>
        <taxon>Castorimorpha</taxon>
        <taxon>Castoridae</taxon>
        <taxon>Castor</taxon>
    </lineage>
</organism>
<dbReference type="Proteomes" id="UP001732720">
    <property type="component" value="Chromosome 16"/>
</dbReference>
<evidence type="ECO:0000313" key="2">
    <source>
        <dbReference type="RefSeq" id="XP_073913058.1"/>
    </source>
</evidence>
<reference evidence="2" key="1">
    <citation type="submission" date="2025-08" db="UniProtKB">
        <authorList>
            <consortium name="RefSeq"/>
        </authorList>
    </citation>
    <scope>IDENTIFICATION</scope>
</reference>
<evidence type="ECO:0000313" key="1">
    <source>
        <dbReference type="Proteomes" id="UP001732720"/>
    </source>
</evidence>